<dbReference type="HAMAP" id="MF_00984">
    <property type="entry name" value="SSB"/>
    <property type="match status" value="1"/>
</dbReference>
<feature type="compositionally biased region" description="Polar residues" evidence="4">
    <location>
        <begin position="112"/>
        <end position="139"/>
    </location>
</feature>
<dbReference type="EMBL" id="LCKX01000010">
    <property type="protein sequence ID" value="KKU07488.1"/>
    <property type="molecule type" value="Genomic_DNA"/>
</dbReference>
<accession>A0A0G1PPZ1</accession>
<dbReference type="Pfam" id="PF00436">
    <property type="entry name" value="SSB"/>
    <property type="match status" value="1"/>
</dbReference>
<evidence type="ECO:0000256" key="2">
    <source>
        <dbReference type="HAMAP-Rule" id="MF_00984"/>
    </source>
</evidence>
<dbReference type="InterPro" id="IPR012340">
    <property type="entry name" value="NA-bd_OB-fold"/>
</dbReference>
<dbReference type="InterPro" id="IPR011344">
    <property type="entry name" value="ssDNA-bd"/>
</dbReference>
<feature type="region of interest" description="Disordered" evidence="4">
    <location>
        <begin position="111"/>
        <end position="150"/>
    </location>
</feature>
<keyword evidence="1 2" id="KW-0238">DNA-binding</keyword>
<comment type="caution">
    <text evidence="5">The sequence shown here is derived from an EMBL/GenBank/DDBJ whole genome shotgun (WGS) entry which is preliminary data.</text>
</comment>
<evidence type="ECO:0000256" key="3">
    <source>
        <dbReference type="PIRNR" id="PIRNR002070"/>
    </source>
</evidence>
<reference evidence="5 6" key="1">
    <citation type="journal article" date="2015" name="Nature">
        <title>rRNA introns, odd ribosomes, and small enigmatic genomes across a large radiation of phyla.</title>
        <authorList>
            <person name="Brown C.T."/>
            <person name="Hug L.A."/>
            <person name="Thomas B.C."/>
            <person name="Sharon I."/>
            <person name="Castelle C.J."/>
            <person name="Singh A."/>
            <person name="Wilkins M.J."/>
            <person name="Williams K.H."/>
            <person name="Banfield J.F."/>
        </authorList>
    </citation>
    <scope>NUCLEOTIDE SEQUENCE [LARGE SCALE GENOMIC DNA]</scope>
</reference>
<dbReference type="PROSITE" id="PS50935">
    <property type="entry name" value="SSB"/>
    <property type="match status" value="1"/>
</dbReference>
<proteinExistence type="inferred from homology"/>
<evidence type="ECO:0000256" key="1">
    <source>
        <dbReference type="ARBA" id="ARBA00023125"/>
    </source>
</evidence>
<dbReference type="GO" id="GO:0003697">
    <property type="term" value="F:single-stranded DNA binding"/>
    <property type="evidence" value="ECO:0007669"/>
    <property type="project" value="UniProtKB-UniRule"/>
</dbReference>
<dbReference type="Gene3D" id="2.40.50.140">
    <property type="entry name" value="Nucleic acid-binding proteins"/>
    <property type="match status" value="1"/>
</dbReference>
<sequence length="163" mass="17958">MTLNRVMLIGNLTRDPEVRVTATGTSVAQLGVATNRVWTNKASQRQEEVEFHTIVAWGKLAEICQKYLGKGRKVYVEGRLKSREWVGQDGVKRNRTEIIAENLIMLDRAPAGSSSGSFGEKQASNLSHDTLNPTAQVSTPPYGASDSNAPMIEEEIKVEDIPF</sequence>
<dbReference type="NCBIfam" id="TIGR00621">
    <property type="entry name" value="ssb"/>
    <property type="match status" value="1"/>
</dbReference>
<organism evidence="5 6">
    <name type="scientific">Candidatus Magasanikbacteria bacterium GW2011_GWA2_45_39</name>
    <dbReference type="NCBI Taxonomy" id="1619041"/>
    <lineage>
        <taxon>Bacteria</taxon>
        <taxon>Candidatus Magasanikiibacteriota</taxon>
    </lineage>
</organism>
<comment type="caution">
    <text evidence="2">Lacks conserved residue(s) required for the propagation of feature annotation.</text>
</comment>
<evidence type="ECO:0000256" key="4">
    <source>
        <dbReference type="SAM" id="MobiDB-lite"/>
    </source>
</evidence>
<evidence type="ECO:0000313" key="5">
    <source>
        <dbReference type="EMBL" id="KKU07488.1"/>
    </source>
</evidence>
<dbReference type="GO" id="GO:0009295">
    <property type="term" value="C:nucleoid"/>
    <property type="evidence" value="ECO:0007669"/>
    <property type="project" value="TreeGrafter"/>
</dbReference>
<dbReference type="CDD" id="cd04496">
    <property type="entry name" value="SSB_OBF"/>
    <property type="match status" value="1"/>
</dbReference>
<dbReference type="PANTHER" id="PTHR10302">
    <property type="entry name" value="SINGLE-STRANDED DNA-BINDING PROTEIN"/>
    <property type="match status" value="1"/>
</dbReference>
<dbReference type="Proteomes" id="UP000033999">
    <property type="component" value="Unassembled WGS sequence"/>
</dbReference>
<dbReference type="GO" id="GO:0006260">
    <property type="term" value="P:DNA replication"/>
    <property type="evidence" value="ECO:0007669"/>
    <property type="project" value="InterPro"/>
</dbReference>
<dbReference type="PIRSF" id="PIRSF002070">
    <property type="entry name" value="SSB"/>
    <property type="match status" value="1"/>
</dbReference>
<dbReference type="PANTHER" id="PTHR10302:SF27">
    <property type="entry name" value="SINGLE-STRANDED DNA-BINDING PROTEIN"/>
    <property type="match status" value="1"/>
</dbReference>
<dbReference type="AlphaFoldDB" id="A0A0G1PPZ1"/>
<dbReference type="SUPFAM" id="SSF50249">
    <property type="entry name" value="Nucleic acid-binding proteins"/>
    <property type="match status" value="1"/>
</dbReference>
<dbReference type="InterPro" id="IPR000424">
    <property type="entry name" value="Primosome_PriB/ssb"/>
</dbReference>
<name>A0A0G1PPZ1_9BACT</name>
<comment type="subunit">
    <text evidence="2">Homotetramer.</text>
</comment>
<gene>
    <name evidence="5" type="ORF">UX10_C0010G0005</name>
</gene>
<evidence type="ECO:0000313" key="6">
    <source>
        <dbReference type="Proteomes" id="UP000033999"/>
    </source>
</evidence>
<dbReference type="PATRIC" id="fig|1619041.3.peg.346"/>
<protein>
    <recommendedName>
        <fullName evidence="2 3">Single-stranded DNA-binding protein</fullName>
        <shortName evidence="2">SSB</shortName>
    </recommendedName>
</protein>